<evidence type="ECO:0000313" key="4">
    <source>
        <dbReference type="Proteomes" id="UP000054558"/>
    </source>
</evidence>
<dbReference type="CDD" id="cd23659">
    <property type="entry name" value="USP_At3g01520-like"/>
    <property type="match status" value="1"/>
</dbReference>
<dbReference type="OMA" id="WETPSEV"/>
<evidence type="ECO:0000259" key="2">
    <source>
        <dbReference type="Pfam" id="PF00582"/>
    </source>
</evidence>
<evidence type="ECO:0000256" key="1">
    <source>
        <dbReference type="SAM" id="MobiDB-lite"/>
    </source>
</evidence>
<dbReference type="InterPro" id="IPR006016">
    <property type="entry name" value="UspA"/>
</dbReference>
<protein>
    <submittedName>
        <fullName evidence="3">Universal stress protein family protein</fullName>
    </submittedName>
</protein>
<dbReference type="AlphaFoldDB" id="A0A1Y1HZ87"/>
<evidence type="ECO:0000313" key="3">
    <source>
        <dbReference type="EMBL" id="GAQ83965.1"/>
    </source>
</evidence>
<dbReference type="InterPro" id="IPR014729">
    <property type="entry name" value="Rossmann-like_a/b/a_fold"/>
</dbReference>
<dbReference type="PANTHER" id="PTHR31964">
    <property type="entry name" value="ADENINE NUCLEOTIDE ALPHA HYDROLASES-LIKE SUPERFAMILY PROTEIN"/>
    <property type="match status" value="1"/>
</dbReference>
<dbReference type="PRINTS" id="PR01438">
    <property type="entry name" value="UNVRSLSTRESS"/>
</dbReference>
<dbReference type="EMBL" id="DF237119">
    <property type="protein sequence ID" value="GAQ83965.1"/>
    <property type="molecule type" value="Genomic_DNA"/>
</dbReference>
<dbReference type="Pfam" id="PF00582">
    <property type="entry name" value="Usp"/>
    <property type="match status" value="1"/>
</dbReference>
<feature type="compositionally biased region" description="Basic and acidic residues" evidence="1">
    <location>
        <begin position="20"/>
        <end position="33"/>
    </location>
</feature>
<feature type="region of interest" description="Disordered" evidence="1">
    <location>
        <begin position="1"/>
        <end position="41"/>
    </location>
</feature>
<reference evidence="3 4" key="1">
    <citation type="journal article" date="2014" name="Nat. Commun.">
        <title>Klebsormidium flaccidum genome reveals primary factors for plant terrestrial adaptation.</title>
        <authorList>
            <person name="Hori K."/>
            <person name="Maruyama F."/>
            <person name="Fujisawa T."/>
            <person name="Togashi T."/>
            <person name="Yamamoto N."/>
            <person name="Seo M."/>
            <person name="Sato S."/>
            <person name="Yamada T."/>
            <person name="Mori H."/>
            <person name="Tajima N."/>
            <person name="Moriyama T."/>
            <person name="Ikeuchi M."/>
            <person name="Watanabe M."/>
            <person name="Wada H."/>
            <person name="Kobayashi K."/>
            <person name="Saito M."/>
            <person name="Masuda T."/>
            <person name="Sasaki-Sekimoto Y."/>
            <person name="Mashiguchi K."/>
            <person name="Awai K."/>
            <person name="Shimojima M."/>
            <person name="Masuda S."/>
            <person name="Iwai M."/>
            <person name="Nobusawa T."/>
            <person name="Narise T."/>
            <person name="Kondo S."/>
            <person name="Saito H."/>
            <person name="Sato R."/>
            <person name="Murakawa M."/>
            <person name="Ihara Y."/>
            <person name="Oshima-Yamada Y."/>
            <person name="Ohtaka K."/>
            <person name="Satoh M."/>
            <person name="Sonobe K."/>
            <person name="Ishii M."/>
            <person name="Ohtani R."/>
            <person name="Kanamori-Sato M."/>
            <person name="Honoki R."/>
            <person name="Miyazaki D."/>
            <person name="Mochizuki H."/>
            <person name="Umetsu J."/>
            <person name="Higashi K."/>
            <person name="Shibata D."/>
            <person name="Kamiya Y."/>
            <person name="Sato N."/>
            <person name="Nakamura Y."/>
            <person name="Tabata S."/>
            <person name="Ida S."/>
            <person name="Kurokawa K."/>
            <person name="Ohta H."/>
        </authorList>
    </citation>
    <scope>NUCLEOTIDE SEQUENCE [LARGE SCALE GENOMIC DNA]</scope>
    <source>
        <strain evidence="3 4">NIES-2285</strain>
    </source>
</reference>
<gene>
    <name evidence="3" type="ORF">KFL_001700200</name>
</gene>
<dbReference type="InterPro" id="IPR006015">
    <property type="entry name" value="Universal_stress_UspA"/>
</dbReference>
<accession>A0A1Y1HZ87</accession>
<dbReference type="Proteomes" id="UP000054558">
    <property type="component" value="Unassembled WGS sequence"/>
</dbReference>
<dbReference type="PANTHER" id="PTHR31964:SF144">
    <property type="entry name" value="USPA DOMAIN-CONTAINING PROTEIN"/>
    <property type="match status" value="1"/>
</dbReference>
<dbReference type="STRING" id="105231.A0A1Y1HZ87"/>
<dbReference type="OrthoDB" id="843225at2759"/>
<sequence length="195" mass="20867">MERSSAAASAATETEPAQSQKEEPQTSGEREESGGGSARAAADGRRILCAYDGSKGARAAFEFASERLACPSERSDSIVLYEAVESISPATSFMATESMITKPESLQREETRRINQSLQGLQELAMSTKVPCEPVVMMGDAREAIPEYIAKHPVDLVVVGSRGMSAIKRFFLGSVSTFLVQHCTVPVVVVPPPAK</sequence>
<dbReference type="Gene3D" id="3.40.50.620">
    <property type="entry name" value="HUPs"/>
    <property type="match status" value="1"/>
</dbReference>
<name>A0A1Y1HZ87_KLENI</name>
<keyword evidence="4" id="KW-1185">Reference proteome</keyword>
<organism evidence="3 4">
    <name type="scientific">Klebsormidium nitens</name>
    <name type="common">Green alga</name>
    <name type="synonym">Ulothrix nitens</name>
    <dbReference type="NCBI Taxonomy" id="105231"/>
    <lineage>
        <taxon>Eukaryota</taxon>
        <taxon>Viridiplantae</taxon>
        <taxon>Streptophyta</taxon>
        <taxon>Klebsormidiophyceae</taxon>
        <taxon>Klebsormidiales</taxon>
        <taxon>Klebsormidiaceae</taxon>
        <taxon>Klebsormidium</taxon>
    </lineage>
</organism>
<dbReference type="SUPFAM" id="SSF52402">
    <property type="entry name" value="Adenine nucleotide alpha hydrolases-like"/>
    <property type="match status" value="1"/>
</dbReference>
<feature type="compositionally biased region" description="Low complexity" evidence="1">
    <location>
        <begin position="1"/>
        <end position="11"/>
    </location>
</feature>
<feature type="domain" description="UspA" evidence="2">
    <location>
        <begin position="45"/>
        <end position="191"/>
    </location>
</feature>
<proteinExistence type="predicted"/>